<dbReference type="Gene3D" id="3.60.10.10">
    <property type="entry name" value="Endonuclease/exonuclease/phosphatase"/>
    <property type="match status" value="1"/>
</dbReference>
<proteinExistence type="predicted"/>
<organism evidence="2 3">
    <name type="scientific">Vasconcelosia minhoensis LEGE 07310</name>
    <dbReference type="NCBI Taxonomy" id="915328"/>
    <lineage>
        <taxon>Bacteria</taxon>
        <taxon>Bacillati</taxon>
        <taxon>Cyanobacteriota</taxon>
        <taxon>Cyanophyceae</taxon>
        <taxon>Nodosilineales</taxon>
        <taxon>Cymatolegaceae</taxon>
        <taxon>Vasconcelosia</taxon>
        <taxon>Vasconcelosia minhoensis</taxon>
    </lineage>
</organism>
<reference evidence="2" key="1">
    <citation type="submission" date="2020-10" db="EMBL/GenBank/DDBJ databases">
        <authorList>
            <person name="Castelo-Branco R."/>
            <person name="Eusebio N."/>
            <person name="Adriana R."/>
            <person name="Vieira A."/>
            <person name="Brugerolle De Fraissinette N."/>
            <person name="Rezende De Castro R."/>
            <person name="Schneider M.P."/>
            <person name="Vasconcelos V."/>
            <person name="Leao P.N."/>
        </authorList>
    </citation>
    <scope>NUCLEOTIDE SEQUENCE</scope>
    <source>
        <strain evidence="2">LEGE 07310</strain>
    </source>
</reference>
<evidence type="ECO:0000313" key="2">
    <source>
        <dbReference type="EMBL" id="MBE9079738.1"/>
    </source>
</evidence>
<dbReference type="InterPro" id="IPR005135">
    <property type="entry name" value="Endo/exonuclease/phosphatase"/>
</dbReference>
<evidence type="ECO:0000259" key="1">
    <source>
        <dbReference type="Pfam" id="PF03372"/>
    </source>
</evidence>
<dbReference type="PANTHER" id="PTHR14859">
    <property type="entry name" value="CALCOFLUOR WHITE HYPERSENSITIVE PROTEIN PRECURSOR"/>
    <property type="match status" value="1"/>
</dbReference>
<dbReference type="Proteomes" id="UP000636505">
    <property type="component" value="Unassembled WGS sequence"/>
</dbReference>
<dbReference type="GO" id="GO:0006506">
    <property type="term" value="P:GPI anchor biosynthetic process"/>
    <property type="evidence" value="ECO:0007669"/>
    <property type="project" value="TreeGrafter"/>
</dbReference>
<protein>
    <submittedName>
        <fullName evidence="2">Endonuclease/exonuclease/phosphatase family protein</fullName>
    </submittedName>
</protein>
<dbReference type="Pfam" id="PF03372">
    <property type="entry name" value="Exo_endo_phos"/>
    <property type="match status" value="1"/>
</dbReference>
<dbReference type="EMBL" id="JADEXG010000066">
    <property type="protein sequence ID" value="MBE9079738.1"/>
    <property type="molecule type" value="Genomic_DNA"/>
</dbReference>
<dbReference type="GO" id="GO:0016020">
    <property type="term" value="C:membrane"/>
    <property type="evidence" value="ECO:0007669"/>
    <property type="project" value="GOC"/>
</dbReference>
<gene>
    <name evidence="2" type="ORF">IQ241_20995</name>
</gene>
<evidence type="ECO:0000313" key="3">
    <source>
        <dbReference type="Proteomes" id="UP000636505"/>
    </source>
</evidence>
<accession>A0A8J7AL37</accession>
<comment type="caution">
    <text evidence="2">The sequence shown here is derived from an EMBL/GenBank/DDBJ whole genome shotgun (WGS) entry which is preliminary data.</text>
</comment>
<dbReference type="GO" id="GO:0004519">
    <property type="term" value="F:endonuclease activity"/>
    <property type="evidence" value="ECO:0007669"/>
    <property type="project" value="UniProtKB-KW"/>
</dbReference>
<dbReference type="InterPro" id="IPR036691">
    <property type="entry name" value="Endo/exonu/phosph_ase_sf"/>
</dbReference>
<feature type="domain" description="Endonuclease/exonuclease/phosphatase" evidence="1">
    <location>
        <begin position="60"/>
        <end position="323"/>
    </location>
</feature>
<dbReference type="InterPro" id="IPR051916">
    <property type="entry name" value="GPI-anchor_lipid_remodeler"/>
</dbReference>
<keyword evidence="2" id="KW-0378">Hydrolase</keyword>
<keyword evidence="2" id="KW-0540">Nuclease</keyword>
<name>A0A8J7AL37_9CYAN</name>
<sequence>MKFLFKLLLLLLGLVGISSVAILAFYRWGSASSFPPQRYAEIVTYRQSEPALREIFTVVTYNIGYLSGLTNNQPLVRSRPRFEANQQTALRALQEIAPDIISFQEIDFGSKRSFQLDQARAMAQGLGLGQGAIAVNWDKNYVPFPYWPPTAQFGKVLSGQAILSRYPIQKTSRIVLEKVESKPAYYNAFYLDRLAQVALVELDGRQIIIINVHLEAFDAPTRLSQTQVVRDLAEGYARDYPVLLMGDFNSAVNRPEEGRASIQLIAQSPDFTPAVPIDQWGADSATFPSDQPQYKLDYIFYTPKTLEKIDAQVVSTAQQASDHLPLMMRFRFRDQAQK</sequence>
<keyword evidence="3" id="KW-1185">Reference proteome</keyword>
<keyword evidence="2" id="KW-0255">Endonuclease</keyword>
<dbReference type="PANTHER" id="PTHR14859:SF1">
    <property type="entry name" value="PGAP2-INTERACTING PROTEIN"/>
    <property type="match status" value="1"/>
</dbReference>
<dbReference type="AlphaFoldDB" id="A0A8J7AL37"/>
<dbReference type="SUPFAM" id="SSF56219">
    <property type="entry name" value="DNase I-like"/>
    <property type="match status" value="1"/>
</dbReference>